<organism evidence="1">
    <name type="scientific">marine sediment metagenome</name>
    <dbReference type="NCBI Taxonomy" id="412755"/>
    <lineage>
        <taxon>unclassified sequences</taxon>
        <taxon>metagenomes</taxon>
        <taxon>ecological metagenomes</taxon>
    </lineage>
</organism>
<accession>A0A0F9FZN2</accession>
<dbReference type="Pfam" id="PF03592">
    <property type="entry name" value="Terminase_2"/>
    <property type="match status" value="1"/>
</dbReference>
<proteinExistence type="predicted"/>
<gene>
    <name evidence="1" type="ORF">LCGC14_1891480</name>
</gene>
<sequence>MNRLSEEKAQAIATEYATNGFKKVMALLSVGYSHNYANHVGLKLFDNDKVKTALARIKAMTVSKTGFTLADAQRMYEEDRDFARSCRQSGAAVTATTGICRLYGMDKDAGGGEKTVIIISPKAPKVIESTVVSPQEADTDDKE</sequence>
<dbReference type="InterPro" id="IPR005335">
    <property type="entry name" value="Terminase_ssu"/>
</dbReference>
<protein>
    <submittedName>
        <fullName evidence="1">Uncharacterized protein</fullName>
    </submittedName>
</protein>
<reference evidence="1" key="1">
    <citation type="journal article" date="2015" name="Nature">
        <title>Complex archaea that bridge the gap between prokaryotes and eukaryotes.</title>
        <authorList>
            <person name="Spang A."/>
            <person name="Saw J.H."/>
            <person name="Jorgensen S.L."/>
            <person name="Zaremba-Niedzwiedzka K."/>
            <person name="Martijn J."/>
            <person name="Lind A.E."/>
            <person name="van Eijk R."/>
            <person name="Schleper C."/>
            <person name="Guy L."/>
            <person name="Ettema T.J."/>
        </authorList>
    </citation>
    <scope>NUCLEOTIDE SEQUENCE</scope>
</reference>
<evidence type="ECO:0000313" key="1">
    <source>
        <dbReference type="EMBL" id="KKL91763.1"/>
    </source>
</evidence>
<dbReference type="AlphaFoldDB" id="A0A0F9FZN2"/>
<dbReference type="EMBL" id="LAZR01019650">
    <property type="protein sequence ID" value="KKL91763.1"/>
    <property type="molecule type" value="Genomic_DNA"/>
</dbReference>
<name>A0A0F9FZN2_9ZZZZ</name>
<comment type="caution">
    <text evidence="1">The sequence shown here is derived from an EMBL/GenBank/DDBJ whole genome shotgun (WGS) entry which is preliminary data.</text>
</comment>